<keyword evidence="1" id="KW-0812">Transmembrane</keyword>
<sequence>MIELLLIINYIVFCVTTANFVIGLTHLDTTSSVFLVINLLLAVITAVCIPSLHRKRKSRLMQVFKEESQDKLNELKKNTEKVTSYVEKEIALAQDAYASFDDKNIKLLSGAFKIYDALEVMRSTTDFDLFRDSYDMLIEQFEYFKNHKDQFNHFTGAAAKLYAECHRDARKLQEDTELILLFDEEKLNDFCILLANECSERFVASHRAEISRIEFGEALKYHNEMIKKEGQDINNFVDKLHAQNR</sequence>
<evidence type="ECO:0000256" key="1">
    <source>
        <dbReference type="SAM" id="Phobius"/>
    </source>
</evidence>
<proteinExistence type="predicted"/>
<organism evidence="2 3">
    <name type="scientific">Falsiporphyromonas endometrii</name>
    <dbReference type="NCBI Taxonomy" id="1387297"/>
    <lineage>
        <taxon>Bacteria</taxon>
        <taxon>Pseudomonadati</taxon>
        <taxon>Bacteroidota</taxon>
        <taxon>Bacteroidia</taxon>
        <taxon>Bacteroidales</taxon>
        <taxon>Porphyromonadaceae</taxon>
        <taxon>Falsiporphyromonas</taxon>
    </lineage>
</organism>
<dbReference type="EMBL" id="JBHSGO010000114">
    <property type="protein sequence ID" value="MFC4665732.1"/>
    <property type="molecule type" value="Genomic_DNA"/>
</dbReference>
<keyword evidence="1" id="KW-0472">Membrane</keyword>
<name>A0ABV9K6X7_9PORP</name>
<gene>
    <name evidence="2" type="ORF">ACFO3G_03780</name>
</gene>
<comment type="caution">
    <text evidence="2">The sequence shown here is derived from an EMBL/GenBank/DDBJ whole genome shotgun (WGS) entry which is preliminary data.</text>
</comment>
<keyword evidence="3" id="KW-1185">Reference proteome</keyword>
<feature type="transmembrane region" description="Helical" evidence="1">
    <location>
        <begin position="33"/>
        <end position="52"/>
    </location>
</feature>
<accession>A0ABV9K6X7</accession>
<feature type="transmembrane region" description="Helical" evidence="1">
    <location>
        <begin position="7"/>
        <end position="27"/>
    </location>
</feature>
<dbReference type="Proteomes" id="UP001596020">
    <property type="component" value="Unassembled WGS sequence"/>
</dbReference>
<dbReference type="RefSeq" id="WP_380078125.1">
    <property type="nucleotide sequence ID" value="NZ_JBHSGO010000114.1"/>
</dbReference>
<evidence type="ECO:0000313" key="3">
    <source>
        <dbReference type="Proteomes" id="UP001596020"/>
    </source>
</evidence>
<reference evidence="3" key="1">
    <citation type="journal article" date="2019" name="Int. J. Syst. Evol. Microbiol.">
        <title>The Global Catalogue of Microorganisms (GCM) 10K type strain sequencing project: providing services to taxonomists for standard genome sequencing and annotation.</title>
        <authorList>
            <consortium name="The Broad Institute Genomics Platform"/>
            <consortium name="The Broad Institute Genome Sequencing Center for Infectious Disease"/>
            <person name="Wu L."/>
            <person name="Ma J."/>
        </authorList>
    </citation>
    <scope>NUCLEOTIDE SEQUENCE [LARGE SCALE GENOMIC DNA]</scope>
    <source>
        <strain evidence="3">CGMCC 4.7357</strain>
    </source>
</reference>
<protein>
    <submittedName>
        <fullName evidence="2">Uncharacterized protein</fullName>
    </submittedName>
</protein>
<keyword evidence="1" id="KW-1133">Transmembrane helix</keyword>
<evidence type="ECO:0000313" key="2">
    <source>
        <dbReference type="EMBL" id="MFC4665732.1"/>
    </source>
</evidence>